<evidence type="ECO:0000256" key="2">
    <source>
        <dbReference type="SAM" id="Phobius"/>
    </source>
</evidence>
<name>A0A0L0VU95_9BASI</name>
<evidence type="ECO:0000256" key="1">
    <source>
        <dbReference type="SAM" id="MobiDB-lite"/>
    </source>
</evidence>
<accession>A0A0L0VU95</accession>
<sequence length="177" mass="19885">MFPRLIILFLLIEGHQAMNSLEGTANGAFWKKTVDELEKVSSSGSTLKIEPKQILEHPVEGSTVSDPARPSLSGDDDLIFPSNKNRRGQGTTVLHHRDPKRHTRSQKGECSSNLQSSVGQVNSIFNTHVQPNNIKTEADIHFDRAMDNLRVIKWQLLSLFVVSNLFLLILCNIVFHM</sequence>
<keyword evidence="5" id="KW-1185">Reference proteome</keyword>
<feature type="chain" id="PRO_5005550780" evidence="3">
    <location>
        <begin position="18"/>
        <end position="177"/>
    </location>
</feature>
<feature type="signal peptide" evidence="3">
    <location>
        <begin position="1"/>
        <end position="17"/>
    </location>
</feature>
<keyword evidence="2" id="KW-0812">Transmembrane</keyword>
<protein>
    <submittedName>
        <fullName evidence="4">Uncharacterized protein</fullName>
    </submittedName>
</protein>
<dbReference type="AlphaFoldDB" id="A0A0L0VU95"/>
<feature type="compositionally biased region" description="Basic and acidic residues" evidence="1">
    <location>
        <begin position="49"/>
        <end position="59"/>
    </location>
</feature>
<feature type="transmembrane region" description="Helical" evidence="2">
    <location>
        <begin position="154"/>
        <end position="175"/>
    </location>
</feature>
<organism evidence="4 5">
    <name type="scientific">Puccinia striiformis f. sp. tritici PST-78</name>
    <dbReference type="NCBI Taxonomy" id="1165861"/>
    <lineage>
        <taxon>Eukaryota</taxon>
        <taxon>Fungi</taxon>
        <taxon>Dikarya</taxon>
        <taxon>Basidiomycota</taxon>
        <taxon>Pucciniomycotina</taxon>
        <taxon>Pucciniomycetes</taxon>
        <taxon>Pucciniales</taxon>
        <taxon>Pucciniaceae</taxon>
        <taxon>Puccinia</taxon>
    </lineage>
</organism>
<dbReference type="Proteomes" id="UP000054564">
    <property type="component" value="Unassembled WGS sequence"/>
</dbReference>
<keyword evidence="2" id="KW-0472">Membrane</keyword>
<keyword evidence="3" id="KW-0732">Signal</keyword>
<comment type="caution">
    <text evidence="4">The sequence shown here is derived from an EMBL/GenBank/DDBJ whole genome shotgun (WGS) entry which is preliminary data.</text>
</comment>
<evidence type="ECO:0000256" key="3">
    <source>
        <dbReference type="SAM" id="SignalP"/>
    </source>
</evidence>
<dbReference type="EMBL" id="AJIL01000021">
    <property type="protein sequence ID" value="KNF02782.1"/>
    <property type="molecule type" value="Genomic_DNA"/>
</dbReference>
<evidence type="ECO:0000313" key="5">
    <source>
        <dbReference type="Proteomes" id="UP000054564"/>
    </source>
</evidence>
<feature type="region of interest" description="Disordered" evidence="1">
    <location>
        <begin position="41"/>
        <end position="113"/>
    </location>
</feature>
<keyword evidence="2" id="KW-1133">Transmembrane helix</keyword>
<gene>
    <name evidence="4" type="ORF">PSTG_04067</name>
</gene>
<proteinExistence type="predicted"/>
<reference evidence="5" key="1">
    <citation type="submission" date="2014-03" db="EMBL/GenBank/DDBJ databases">
        <title>The Genome Sequence of Puccinia striiformis f. sp. tritici PST-78.</title>
        <authorList>
            <consortium name="The Broad Institute Genome Sequencing Platform"/>
            <person name="Cuomo C."/>
            <person name="Hulbert S."/>
            <person name="Chen X."/>
            <person name="Walker B."/>
            <person name="Young S.K."/>
            <person name="Zeng Q."/>
            <person name="Gargeya S."/>
            <person name="Fitzgerald M."/>
            <person name="Haas B."/>
            <person name="Abouelleil A."/>
            <person name="Alvarado L."/>
            <person name="Arachchi H.M."/>
            <person name="Berlin A.M."/>
            <person name="Chapman S.B."/>
            <person name="Goldberg J."/>
            <person name="Griggs A."/>
            <person name="Gujja S."/>
            <person name="Hansen M."/>
            <person name="Howarth C."/>
            <person name="Imamovic A."/>
            <person name="Larimer J."/>
            <person name="McCowan C."/>
            <person name="Montmayeur A."/>
            <person name="Murphy C."/>
            <person name="Neiman D."/>
            <person name="Pearson M."/>
            <person name="Priest M."/>
            <person name="Roberts A."/>
            <person name="Saif S."/>
            <person name="Shea T."/>
            <person name="Sisk P."/>
            <person name="Sykes S."/>
            <person name="Wortman J."/>
            <person name="Nusbaum C."/>
            <person name="Birren B."/>
        </authorList>
    </citation>
    <scope>NUCLEOTIDE SEQUENCE [LARGE SCALE GENOMIC DNA]</scope>
    <source>
        <strain evidence="5">race PST-78</strain>
    </source>
</reference>
<evidence type="ECO:0000313" key="4">
    <source>
        <dbReference type="EMBL" id="KNF02782.1"/>
    </source>
</evidence>